<reference evidence="1" key="1">
    <citation type="submission" date="2018-02" db="EMBL/GenBank/DDBJ databases">
        <title>Rhizophora mucronata_Transcriptome.</title>
        <authorList>
            <person name="Meera S.P."/>
            <person name="Sreeshan A."/>
            <person name="Augustine A."/>
        </authorList>
    </citation>
    <scope>NUCLEOTIDE SEQUENCE</scope>
    <source>
        <tissue evidence="1">Leaf</tissue>
    </source>
</reference>
<protein>
    <submittedName>
        <fullName evidence="1">Uncharacterized protein</fullName>
    </submittedName>
</protein>
<dbReference type="AlphaFoldDB" id="A0A2P2NWM9"/>
<accession>A0A2P2NWM9</accession>
<organism evidence="1">
    <name type="scientific">Rhizophora mucronata</name>
    <name type="common">Asiatic mangrove</name>
    <dbReference type="NCBI Taxonomy" id="61149"/>
    <lineage>
        <taxon>Eukaryota</taxon>
        <taxon>Viridiplantae</taxon>
        <taxon>Streptophyta</taxon>
        <taxon>Embryophyta</taxon>
        <taxon>Tracheophyta</taxon>
        <taxon>Spermatophyta</taxon>
        <taxon>Magnoliopsida</taxon>
        <taxon>eudicotyledons</taxon>
        <taxon>Gunneridae</taxon>
        <taxon>Pentapetalae</taxon>
        <taxon>rosids</taxon>
        <taxon>fabids</taxon>
        <taxon>Malpighiales</taxon>
        <taxon>Rhizophoraceae</taxon>
        <taxon>Rhizophora</taxon>
    </lineage>
</organism>
<proteinExistence type="predicted"/>
<evidence type="ECO:0000313" key="1">
    <source>
        <dbReference type="EMBL" id="MBX46741.1"/>
    </source>
</evidence>
<sequence>MKFKRMNDTNQRFICSVQIYLKNI</sequence>
<dbReference type="EMBL" id="GGEC01066257">
    <property type="protein sequence ID" value="MBX46741.1"/>
    <property type="molecule type" value="Transcribed_RNA"/>
</dbReference>
<name>A0A2P2NWM9_RHIMU</name>